<evidence type="ECO:0000256" key="1">
    <source>
        <dbReference type="ARBA" id="ARBA00001974"/>
    </source>
</evidence>
<dbReference type="GO" id="GO:0016614">
    <property type="term" value="F:oxidoreductase activity, acting on CH-OH group of donors"/>
    <property type="evidence" value="ECO:0007669"/>
    <property type="project" value="InterPro"/>
</dbReference>
<sequence length="675" mass="74488">ELLLDKHTAMFNSYLTCTNFRFFIWATVALTLVVIAVISGTTLANVISDASKLLTAANDTTAHARCTTSAVGSAEALVSNLFAAINTAKCELTNASQWPADFADEALREGLEKYDFVIVGAGTAGSVVASRLTENPRIKVLLVEAGEDPPIESEIFTLSSTLHHSPYTWTDFGEPNPNCCQGMQQHRCYWPRGKMVGGSSSMSGSIFLLGNKEDFDRWRLLGCDKWSWEEMKFLYEKALKASQHEVVDKPVGTVVLNQFDHLEEHNELAQLVLNASSELGLRYISDLSDGTIVGYTDAIPANIEKGRRMSVAKTYLGQVSRTRPNLHVIKKAMVTKILFSSDNSRAVGVEFILRNRHRLKVAAMSEVLLAAGAINSPKLLLQSGIGPSEHLKSLRINQIADLPVGNNLHDHGMLPLILKFGREINLPSSMAEPQSVADYFLRQTGPLAASISIMGFINTNASNSSQYPDLHLLSPTIVPAGTADSFKFLQLRDEIVAGISRAAGNKSLLQIYGSLLRPRSRGKVRLRSADPQAPPLIYNNYATEPADQLTLLRYVRFVQRMCTTAAFRNYGLQLLHVPIEECDRLPYDSDDYWMCYIKYLYIGAWHPVGTCRMGAYTDSHAVVDQRLRVRGVNGLRLVDASIMPEITSGNTNGPTTLIAEKAAVMIEDDWKEELT</sequence>
<dbReference type="InterPro" id="IPR000172">
    <property type="entry name" value="GMC_OxRdtase_N"/>
</dbReference>
<dbReference type="OrthoDB" id="269227at2759"/>
<comment type="cofactor">
    <cofactor evidence="1 5">
        <name>FAD</name>
        <dbReference type="ChEBI" id="CHEBI:57692"/>
    </cofactor>
</comment>
<dbReference type="AlphaFoldDB" id="A0A034W143"/>
<dbReference type="Pfam" id="PF00732">
    <property type="entry name" value="GMC_oxred_N"/>
    <property type="match status" value="1"/>
</dbReference>
<dbReference type="PROSITE" id="PS00624">
    <property type="entry name" value="GMC_OXRED_2"/>
    <property type="match status" value="1"/>
</dbReference>
<evidence type="ECO:0000256" key="3">
    <source>
        <dbReference type="ARBA" id="ARBA00022630"/>
    </source>
</evidence>
<evidence type="ECO:0000256" key="5">
    <source>
        <dbReference type="PIRSR" id="PIRSR000137-2"/>
    </source>
</evidence>
<dbReference type="SUPFAM" id="SSF54373">
    <property type="entry name" value="FAD-linked reductases, C-terminal domain"/>
    <property type="match status" value="1"/>
</dbReference>
<name>A0A034W143_BACDO</name>
<keyword evidence="6" id="KW-0812">Transmembrane</keyword>
<gene>
    <name evidence="8" type="primary">DHGL</name>
</gene>
<feature type="non-terminal residue" evidence="8">
    <location>
        <position position="1"/>
    </location>
</feature>
<keyword evidence="6" id="KW-1133">Transmembrane helix</keyword>
<proteinExistence type="inferred from homology"/>
<keyword evidence="6" id="KW-0472">Membrane</keyword>
<keyword evidence="3" id="KW-0285">Flavoprotein</keyword>
<evidence type="ECO:0000313" key="8">
    <source>
        <dbReference type="EMBL" id="JAC49271.1"/>
    </source>
</evidence>
<reference evidence="8" key="1">
    <citation type="journal article" date="2014" name="BMC Genomics">
        <title>Characterizing the developmental transcriptome of the oriental fruit fly, Bactrocera dorsalis (Diptera: Tephritidae) through comparative genomic analysis with Drosophila melanogaster utilizing modENCODE datasets.</title>
        <authorList>
            <person name="Geib S.M."/>
            <person name="Calla B."/>
            <person name="Hall B."/>
            <person name="Hou S."/>
            <person name="Manoukis N.C."/>
        </authorList>
    </citation>
    <scope>NUCLEOTIDE SEQUENCE</scope>
    <source>
        <strain evidence="8">Punador</strain>
    </source>
</reference>
<feature type="domain" description="Glucose-methanol-choline oxidoreductase N-terminal" evidence="7">
    <location>
        <begin position="372"/>
        <end position="386"/>
    </location>
</feature>
<dbReference type="GO" id="GO:0050660">
    <property type="term" value="F:flavin adenine dinucleotide binding"/>
    <property type="evidence" value="ECO:0007669"/>
    <property type="project" value="InterPro"/>
</dbReference>
<dbReference type="SUPFAM" id="SSF51905">
    <property type="entry name" value="FAD/NAD(P)-binding domain"/>
    <property type="match status" value="1"/>
</dbReference>
<dbReference type="InterPro" id="IPR036188">
    <property type="entry name" value="FAD/NAD-bd_sf"/>
</dbReference>
<feature type="binding site" evidence="5">
    <location>
        <begin position="605"/>
        <end position="606"/>
    </location>
    <ligand>
        <name>FAD</name>
        <dbReference type="ChEBI" id="CHEBI:57692"/>
    </ligand>
</feature>
<dbReference type="InterPro" id="IPR007867">
    <property type="entry name" value="GMC_OxRtase_C"/>
</dbReference>
<dbReference type="PANTHER" id="PTHR11552">
    <property type="entry name" value="GLUCOSE-METHANOL-CHOLINE GMC OXIDOREDUCTASE"/>
    <property type="match status" value="1"/>
</dbReference>
<dbReference type="EMBL" id="GAKP01009681">
    <property type="protein sequence ID" value="JAC49271.1"/>
    <property type="molecule type" value="Transcribed_RNA"/>
</dbReference>
<evidence type="ECO:0000256" key="4">
    <source>
        <dbReference type="ARBA" id="ARBA00022827"/>
    </source>
</evidence>
<protein>
    <submittedName>
        <fullName evidence="8">Glucose dehydrogenase (Acceptor)</fullName>
    </submittedName>
</protein>
<evidence type="ECO:0000256" key="2">
    <source>
        <dbReference type="ARBA" id="ARBA00010790"/>
    </source>
</evidence>
<dbReference type="InterPro" id="IPR012132">
    <property type="entry name" value="GMC_OxRdtase"/>
</dbReference>
<dbReference type="Gene3D" id="3.30.560.10">
    <property type="entry name" value="Glucose Oxidase, domain 3"/>
    <property type="match status" value="1"/>
</dbReference>
<organism evidence="8">
    <name type="scientific">Bactrocera dorsalis</name>
    <name type="common">Oriental fruit fly</name>
    <name type="synonym">Dacus dorsalis</name>
    <dbReference type="NCBI Taxonomy" id="27457"/>
    <lineage>
        <taxon>Eukaryota</taxon>
        <taxon>Metazoa</taxon>
        <taxon>Ecdysozoa</taxon>
        <taxon>Arthropoda</taxon>
        <taxon>Hexapoda</taxon>
        <taxon>Insecta</taxon>
        <taxon>Pterygota</taxon>
        <taxon>Neoptera</taxon>
        <taxon>Endopterygota</taxon>
        <taxon>Diptera</taxon>
        <taxon>Brachycera</taxon>
        <taxon>Muscomorpha</taxon>
        <taxon>Tephritoidea</taxon>
        <taxon>Tephritidae</taxon>
        <taxon>Bactrocera</taxon>
        <taxon>Bactrocera</taxon>
    </lineage>
</organism>
<keyword evidence="4 5" id="KW-0274">FAD</keyword>
<dbReference type="Gene3D" id="3.50.50.60">
    <property type="entry name" value="FAD/NAD(P)-binding domain"/>
    <property type="match status" value="1"/>
</dbReference>
<feature type="transmembrane region" description="Helical" evidence="6">
    <location>
        <begin position="20"/>
        <end position="44"/>
    </location>
</feature>
<evidence type="ECO:0000256" key="6">
    <source>
        <dbReference type="SAM" id="Phobius"/>
    </source>
</evidence>
<evidence type="ECO:0000259" key="7">
    <source>
        <dbReference type="PROSITE" id="PS00624"/>
    </source>
</evidence>
<accession>A0A034W143</accession>
<dbReference type="Pfam" id="PF05199">
    <property type="entry name" value="GMC_oxred_C"/>
    <property type="match status" value="1"/>
</dbReference>
<feature type="binding site" evidence="5">
    <location>
        <position position="334"/>
    </location>
    <ligand>
        <name>FAD</name>
        <dbReference type="ChEBI" id="CHEBI:57692"/>
    </ligand>
</feature>
<dbReference type="PIRSF" id="PIRSF000137">
    <property type="entry name" value="Alcohol_oxidase"/>
    <property type="match status" value="1"/>
</dbReference>
<dbReference type="PANTHER" id="PTHR11552:SF147">
    <property type="entry name" value="CHOLINE DEHYDROGENASE, MITOCHONDRIAL"/>
    <property type="match status" value="1"/>
</dbReference>
<comment type="similarity">
    <text evidence="2">Belongs to the GMC oxidoreductase family.</text>
</comment>